<dbReference type="AlphaFoldDB" id="A0A8H7UEW2"/>
<name>A0A8H7UEW2_9FUNG</name>
<evidence type="ECO:0000313" key="8">
    <source>
        <dbReference type="EMBL" id="KAG2176829.1"/>
    </source>
</evidence>
<keyword evidence="5 7" id="KW-0472">Membrane</keyword>
<dbReference type="GO" id="GO:0016746">
    <property type="term" value="F:acyltransferase activity"/>
    <property type="evidence" value="ECO:0007669"/>
    <property type="project" value="UniProtKB-KW"/>
</dbReference>
<keyword evidence="9" id="KW-1185">Reference proteome</keyword>
<dbReference type="OrthoDB" id="272512at2759"/>
<dbReference type="EMBL" id="JAEPRA010000013">
    <property type="protein sequence ID" value="KAG2176829.1"/>
    <property type="molecule type" value="Genomic_DNA"/>
</dbReference>
<evidence type="ECO:0000256" key="4">
    <source>
        <dbReference type="ARBA" id="ARBA00023098"/>
    </source>
</evidence>
<evidence type="ECO:0000256" key="6">
    <source>
        <dbReference type="ARBA" id="ARBA00023315"/>
    </source>
</evidence>
<dbReference type="GO" id="GO:0006629">
    <property type="term" value="P:lipid metabolic process"/>
    <property type="evidence" value="ECO:0007669"/>
    <property type="project" value="UniProtKB-KW"/>
</dbReference>
<keyword evidence="4" id="KW-0443">Lipid metabolism</keyword>
<evidence type="ECO:0000256" key="7">
    <source>
        <dbReference type="SAM" id="Phobius"/>
    </source>
</evidence>
<evidence type="ECO:0000313" key="9">
    <source>
        <dbReference type="Proteomes" id="UP000612746"/>
    </source>
</evidence>
<evidence type="ECO:0000256" key="2">
    <source>
        <dbReference type="ARBA" id="ARBA00022692"/>
    </source>
</evidence>
<keyword evidence="3 7" id="KW-1133">Transmembrane helix</keyword>
<sequence length="373" mass="40631">MEKYSRWRDAGTGIQPFLPPVPPRSDTTVLSVGTNVIRLLVGPVLAIVRIAVVFVLLALYVLFISGIGGILSIAPPLQRTWNAIWKKILARIALFVIGFYIIHSENVSVRRGRGHSAGNQKQASVSVGSGDVIIVNSSSYIDILYLTFQFSPLFTQIDATTNQVRFITAQEAIAQCGKYPELSVDAKTYSLKEASQLAKKQGLGPIVVFPEGTTSNGRALLKFIPLFKDFSLPEKEVKIHILALKYEYNHFSPTYTVGNKAVHFLKLCCQLSNTLLVKWLAPNESPSSPNFSIANMISSSSTAAPTAAIPNAATDAVANDGDTVGAQLLTLLGGIARLRKTSLGIRDKIEFLDYYFQRTGGVKASVKKTKKNK</sequence>
<dbReference type="SUPFAM" id="SSF69593">
    <property type="entry name" value="Glycerol-3-phosphate (1)-acyltransferase"/>
    <property type="match status" value="1"/>
</dbReference>
<organism evidence="8 9">
    <name type="scientific">Umbelopsis vinacea</name>
    <dbReference type="NCBI Taxonomy" id="44442"/>
    <lineage>
        <taxon>Eukaryota</taxon>
        <taxon>Fungi</taxon>
        <taxon>Fungi incertae sedis</taxon>
        <taxon>Mucoromycota</taxon>
        <taxon>Mucoromycotina</taxon>
        <taxon>Umbelopsidomycetes</taxon>
        <taxon>Umbelopsidales</taxon>
        <taxon>Umbelopsidaceae</taxon>
        <taxon>Umbelopsis</taxon>
    </lineage>
</organism>
<protein>
    <recommendedName>
        <fullName evidence="10">Phospholipid/glycerol acyltransferase domain-containing protein</fullName>
    </recommendedName>
</protein>
<accession>A0A8H7UEW2</accession>
<dbReference type="PANTHER" id="PTHR23063">
    <property type="entry name" value="PHOSPHOLIPID ACYLTRANSFERASE"/>
    <property type="match status" value="1"/>
</dbReference>
<keyword evidence="2 7" id="KW-0812">Transmembrane</keyword>
<dbReference type="PANTHER" id="PTHR23063:SF60">
    <property type="entry name" value="LYSOPHOSPHATIDIC ACID:OLEOYL-COA ACYLTRANSFERASE 1"/>
    <property type="match status" value="1"/>
</dbReference>
<dbReference type="Proteomes" id="UP000612746">
    <property type="component" value="Unassembled WGS sequence"/>
</dbReference>
<proteinExistence type="predicted"/>
<gene>
    <name evidence="8" type="ORF">INT44_007493</name>
</gene>
<evidence type="ECO:0000256" key="5">
    <source>
        <dbReference type="ARBA" id="ARBA00023136"/>
    </source>
</evidence>
<reference evidence="8" key="1">
    <citation type="submission" date="2020-12" db="EMBL/GenBank/DDBJ databases">
        <title>Metabolic potential, ecology and presence of endohyphal bacteria is reflected in genomic diversity of Mucoromycotina.</title>
        <authorList>
            <person name="Muszewska A."/>
            <person name="Okrasinska A."/>
            <person name="Steczkiewicz K."/>
            <person name="Drgas O."/>
            <person name="Orlowska M."/>
            <person name="Perlinska-Lenart U."/>
            <person name="Aleksandrzak-Piekarczyk T."/>
            <person name="Szatraj K."/>
            <person name="Zielenkiewicz U."/>
            <person name="Pilsyk S."/>
            <person name="Malc E."/>
            <person name="Mieczkowski P."/>
            <person name="Kruszewska J.S."/>
            <person name="Biernat P."/>
            <person name="Pawlowska J."/>
        </authorList>
    </citation>
    <scope>NUCLEOTIDE SEQUENCE</scope>
    <source>
        <strain evidence="8">WA0000051536</strain>
    </source>
</reference>
<feature type="transmembrane region" description="Helical" evidence="7">
    <location>
        <begin position="83"/>
        <end position="102"/>
    </location>
</feature>
<keyword evidence="6" id="KW-0012">Acyltransferase</keyword>
<comment type="caution">
    <text evidence="8">The sequence shown here is derived from an EMBL/GenBank/DDBJ whole genome shotgun (WGS) entry which is preliminary data.</text>
</comment>
<evidence type="ECO:0000256" key="1">
    <source>
        <dbReference type="ARBA" id="ARBA00022679"/>
    </source>
</evidence>
<evidence type="ECO:0008006" key="10">
    <source>
        <dbReference type="Google" id="ProtNLM"/>
    </source>
</evidence>
<keyword evidence="1" id="KW-0808">Transferase</keyword>
<evidence type="ECO:0000256" key="3">
    <source>
        <dbReference type="ARBA" id="ARBA00022989"/>
    </source>
</evidence>
<feature type="transmembrane region" description="Helical" evidence="7">
    <location>
        <begin position="46"/>
        <end position="71"/>
    </location>
</feature>